<comment type="subunit">
    <text evidence="6">The complex is composed of six subunits: RnfA, RnfB, RnfC, RnfD, RnfE and RnfG.</text>
</comment>
<keyword evidence="2 6" id="KW-0597">Phosphoprotein</keyword>
<evidence type="ECO:0000259" key="7">
    <source>
        <dbReference type="SMART" id="SM00900"/>
    </source>
</evidence>
<dbReference type="Proteomes" id="UP001064632">
    <property type="component" value="Chromosome"/>
</dbReference>
<dbReference type="HAMAP" id="MF_00479">
    <property type="entry name" value="RsxG_RnfG"/>
    <property type="match status" value="1"/>
</dbReference>
<dbReference type="InterPro" id="IPR010209">
    <property type="entry name" value="Ion_transpt_RnfG/RsxG"/>
</dbReference>
<comment type="cofactor">
    <cofactor evidence="6">
        <name>FMN</name>
        <dbReference type="ChEBI" id="CHEBI:58210"/>
    </cofactor>
</comment>
<keyword evidence="3 6" id="KW-0285">Flavoprotein</keyword>
<dbReference type="PIRSF" id="PIRSF006091">
    <property type="entry name" value="E_trnsport_RnfG"/>
    <property type="match status" value="1"/>
</dbReference>
<dbReference type="EC" id="7.-.-.-" evidence="6"/>
<dbReference type="PANTHER" id="PTHR36118">
    <property type="entry name" value="ION-TRANSLOCATING OXIDOREDUCTASE COMPLEX SUBUNIT G"/>
    <property type="match status" value="1"/>
</dbReference>
<keyword evidence="9" id="KW-1185">Reference proteome</keyword>
<dbReference type="EMBL" id="CP104694">
    <property type="protein sequence ID" value="UXI67267.1"/>
    <property type="molecule type" value="Genomic_DNA"/>
</dbReference>
<accession>A0ABY6BCJ8</accession>
<evidence type="ECO:0000256" key="3">
    <source>
        <dbReference type="ARBA" id="ARBA00022630"/>
    </source>
</evidence>
<evidence type="ECO:0000256" key="6">
    <source>
        <dbReference type="HAMAP-Rule" id="MF_00479"/>
    </source>
</evidence>
<keyword evidence="6" id="KW-1278">Translocase</keyword>
<dbReference type="InterPro" id="IPR007329">
    <property type="entry name" value="FMN-bd"/>
</dbReference>
<feature type="domain" description="FMN-binding" evidence="7">
    <location>
        <begin position="99"/>
        <end position="191"/>
    </location>
</feature>
<evidence type="ECO:0000313" key="9">
    <source>
        <dbReference type="Proteomes" id="UP001064632"/>
    </source>
</evidence>
<reference evidence="8" key="1">
    <citation type="submission" date="2022-09" db="EMBL/GenBank/DDBJ databases">
        <title>Tahibacter sp. nov., isolated from a fresh water.</title>
        <authorList>
            <person name="Baek J.H."/>
            <person name="Lee J.K."/>
            <person name="Kim J.M."/>
            <person name="Jeon C.O."/>
        </authorList>
    </citation>
    <scope>NUCLEOTIDE SEQUENCE</scope>
    <source>
        <strain evidence="8">W38</strain>
    </source>
</reference>
<dbReference type="NCBIfam" id="NF002519">
    <property type="entry name" value="PRK01908.1"/>
    <property type="match status" value="1"/>
</dbReference>
<feature type="modified residue" description="FMN phosphoryl threonine" evidence="6">
    <location>
        <position position="174"/>
    </location>
</feature>
<keyword evidence="4 6" id="KW-0288">FMN</keyword>
<dbReference type="SMART" id="SM00900">
    <property type="entry name" value="FMN_bind"/>
    <property type="match status" value="1"/>
</dbReference>
<keyword evidence="1 6" id="KW-0813">Transport</keyword>
<organism evidence="8 9">
    <name type="scientific">Tahibacter amnicola</name>
    <dbReference type="NCBI Taxonomy" id="2976241"/>
    <lineage>
        <taxon>Bacteria</taxon>
        <taxon>Pseudomonadati</taxon>
        <taxon>Pseudomonadota</taxon>
        <taxon>Gammaproteobacteria</taxon>
        <taxon>Lysobacterales</taxon>
        <taxon>Rhodanobacteraceae</taxon>
        <taxon>Tahibacter</taxon>
    </lineage>
</organism>
<comment type="similarity">
    <text evidence="6">Belongs to the RnfG family.</text>
</comment>
<dbReference type="RefSeq" id="WP_261694244.1">
    <property type="nucleotide sequence ID" value="NZ_CP104694.1"/>
</dbReference>
<comment type="subcellular location">
    <subcellularLocation>
        <location evidence="6">Cell inner membrane</location>
        <topology evidence="6">Single-pass membrane protein</topology>
    </subcellularLocation>
</comment>
<dbReference type="PANTHER" id="PTHR36118:SF1">
    <property type="entry name" value="ION-TRANSLOCATING OXIDOREDUCTASE COMPLEX SUBUNIT G"/>
    <property type="match status" value="1"/>
</dbReference>
<keyword evidence="6" id="KW-1133">Transmembrane helix</keyword>
<keyword evidence="6" id="KW-0997">Cell inner membrane</keyword>
<protein>
    <recommendedName>
        <fullName evidence="6">Ion-translocating oxidoreductase complex subunit G</fullName>
        <ecNumber evidence="6">7.-.-.-</ecNumber>
    </recommendedName>
    <alternativeName>
        <fullName evidence="6">Rnf electron transport complex subunit G</fullName>
    </alternativeName>
</protein>
<comment type="function">
    <text evidence="6">Part of a membrane-bound complex that couples electron transfer with translocation of ions across the membrane.</text>
</comment>
<sequence length="206" mass="22341">MPEPSPLLRRLFAVMAGSALLGLSGWLASGRIRNQAHREALSALAAVLPPDRYDNDPLADRIRVIDEAALGSAQPMPVLRARKDGQPAALVIEAIVPKAYAGPVRLQIGVDRRGAVTGVRVLEHHETPGLGDRFETDSGEWLAAIRGRSLDTTPTARWTVRKDGGDFDQFSGATTTPRAILERIARVLEFVKAHREALFADEADIP</sequence>
<evidence type="ECO:0000256" key="2">
    <source>
        <dbReference type="ARBA" id="ARBA00022553"/>
    </source>
</evidence>
<evidence type="ECO:0000256" key="5">
    <source>
        <dbReference type="ARBA" id="ARBA00022982"/>
    </source>
</evidence>
<keyword evidence="5 6" id="KW-0249">Electron transport</keyword>
<keyword evidence="6" id="KW-0472">Membrane</keyword>
<dbReference type="NCBIfam" id="TIGR01947">
    <property type="entry name" value="rnfG"/>
    <property type="match status" value="1"/>
</dbReference>
<name>A0ABY6BCJ8_9GAMM</name>
<evidence type="ECO:0000256" key="1">
    <source>
        <dbReference type="ARBA" id="ARBA00022448"/>
    </source>
</evidence>
<evidence type="ECO:0000313" key="8">
    <source>
        <dbReference type="EMBL" id="UXI67267.1"/>
    </source>
</evidence>
<proteinExistence type="inferred from homology"/>
<keyword evidence="6" id="KW-1003">Cell membrane</keyword>
<gene>
    <name evidence="8" type="primary">rsxG</name>
    <name evidence="6" type="synonym">rnfG</name>
    <name evidence="8" type="ORF">N4264_21390</name>
</gene>
<evidence type="ECO:0000256" key="4">
    <source>
        <dbReference type="ARBA" id="ARBA00022643"/>
    </source>
</evidence>
<dbReference type="Pfam" id="PF04205">
    <property type="entry name" value="FMN_bind"/>
    <property type="match status" value="1"/>
</dbReference>
<keyword evidence="6" id="KW-0812">Transmembrane</keyword>